<organism evidence="1 2">
    <name type="scientific">Bradymonas sediminis</name>
    <dbReference type="NCBI Taxonomy" id="1548548"/>
    <lineage>
        <taxon>Bacteria</taxon>
        <taxon>Deltaproteobacteria</taxon>
        <taxon>Bradymonadales</taxon>
        <taxon>Bradymonadaceae</taxon>
        <taxon>Bradymonas</taxon>
    </lineage>
</organism>
<accession>A0A2Z4FH71</accession>
<dbReference type="EMBL" id="CP030032">
    <property type="protein sequence ID" value="AWV88352.1"/>
    <property type="molecule type" value="Genomic_DNA"/>
</dbReference>
<dbReference type="KEGG" id="bsed:DN745_02935"/>
<evidence type="ECO:0000313" key="2">
    <source>
        <dbReference type="Proteomes" id="UP000249799"/>
    </source>
</evidence>
<evidence type="ECO:0000313" key="1">
    <source>
        <dbReference type="EMBL" id="AWV88352.1"/>
    </source>
</evidence>
<sequence length="369" mass="41302">MSETLLIFWEILWSTPLYRGLIILIAAELVVVGALIAWMIFQSARQMRQGRAKRLFMEALEDDFFEALGEPTPERLRGWMERAAKFEPSLVQDFLASVLLHTRGAAYDALIVLYHEFGYAEQDRAASRSKNALKRLRALRRLYVLGSAEDRPVLLEQAGAEYLAQVLAMQTLARVGQPEDIVALLQVTRLYSQMMEEPVQAVLSKLPPESLRYVFARWQQFECGRVRRLLLTVAAEQRLEGVSELLAPAARSEDMEVRIGACQAAGSLQGRPSFDLLLSALDDPTWQVRARAARALGRRQEPAAAAPLAQALKDRAFWVRQDAAGALGMLGAPGAEQLHHVAAYCDDRYAAESATQELQRSQRLLERAV</sequence>
<name>A0A2Z4FH71_9DELT</name>
<dbReference type="InterPro" id="IPR004155">
    <property type="entry name" value="PBS_lyase_HEAT"/>
</dbReference>
<dbReference type="Pfam" id="PF13646">
    <property type="entry name" value="HEAT_2"/>
    <property type="match status" value="1"/>
</dbReference>
<protein>
    <submittedName>
        <fullName evidence="1">Uncharacterized protein</fullName>
    </submittedName>
</protein>
<dbReference type="PANTHER" id="PTHR12697">
    <property type="entry name" value="PBS LYASE HEAT-LIKE PROTEIN"/>
    <property type="match status" value="1"/>
</dbReference>
<dbReference type="SMART" id="SM00567">
    <property type="entry name" value="EZ_HEAT"/>
    <property type="match status" value="4"/>
</dbReference>
<dbReference type="GO" id="GO:0016491">
    <property type="term" value="F:oxidoreductase activity"/>
    <property type="evidence" value="ECO:0007669"/>
    <property type="project" value="TreeGrafter"/>
</dbReference>
<dbReference type="AlphaFoldDB" id="A0A2Z4FH71"/>
<dbReference type="OrthoDB" id="2112914at2"/>
<dbReference type="PANTHER" id="PTHR12697:SF5">
    <property type="entry name" value="DEOXYHYPUSINE HYDROXYLASE"/>
    <property type="match status" value="1"/>
</dbReference>
<dbReference type="SUPFAM" id="SSF48371">
    <property type="entry name" value="ARM repeat"/>
    <property type="match status" value="1"/>
</dbReference>
<reference evidence="1 2" key="1">
    <citation type="submission" date="2018-06" db="EMBL/GenBank/DDBJ databases">
        <title>Lujinxingia sediminis gen. nov. sp. nov., a new facultative anaerobic member of the class Deltaproteobacteria, and proposal of Lujinxingaceae fam. nov.</title>
        <authorList>
            <person name="Guo L.-Y."/>
            <person name="Li C.-M."/>
            <person name="Wang S."/>
            <person name="Du Z.-J."/>
        </authorList>
    </citation>
    <scope>NUCLEOTIDE SEQUENCE [LARGE SCALE GENOMIC DNA]</scope>
    <source>
        <strain evidence="1 2">FA350</strain>
    </source>
</reference>
<dbReference type="Proteomes" id="UP000249799">
    <property type="component" value="Chromosome"/>
</dbReference>
<dbReference type="RefSeq" id="WP_111332015.1">
    <property type="nucleotide sequence ID" value="NZ_CP030032.1"/>
</dbReference>
<proteinExistence type="predicted"/>
<dbReference type="InterPro" id="IPR011989">
    <property type="entry name" value="ARM-like"/>
</dbReference>
<keyword evidence="2" id="KW-1185">Reference proteome</keyword>
<dbReference type="InterPro" id="IPR016024">
    <property type="entry name" value="ARM-type_fold"/>
</dbReference>
<dbReference type="Gene3D" id="1.25.10.10">
    <property type="entry name" value="Leucine-rich Repeat Variant"/>
    <property type="match status" value="1"/>
</dbReference>
<gene>
    <name evidence="1" type="ORF">DN745_02935</name>
</gene>